<sequence>MIFAFGVLGVVGLQASMSKAQGNAKYRTEAANLGNELLGKMWADTAANLPSYGTDACKAHAPCADWLSKLERALPLGKAELSWDAANQEVHIEIFWTRPGEGSSRFDMRAVIS</sequence>
<evidence type="ECO:0000313" key="2">
    <source>
        <dbReference type="Proteomes" id="UP001177769"/>
    </source>
</evidence>
<dbReference type="Proteomes" id="UP001177769">
    <property type="component" value="Chromosome"/>
</dbReference>
<dbReference type="AlphaFoldDB" id="A0AA95N992"/>
<keyword evidence="2" id="KW-1185">Reference proteome</keyword>
<organism evidence="1 2">
    <name type="scientific">Paucibacter sediminis</name>
    <dbReference type="NCBI Taxonomy" id="3019553"/>
    <lineage>
        <taxon>Bacteria</taxon>
        <taxon>Pseudomonadati</taxon>
        <taxon>Pseudomonadota</taxon>
        <taxon>Betaproteobacteria</taxon>
        <taxon>Burkholderiales</taxon>
        <taxon>Sphaerotilaceae</taxon>
        <taxon>Roseateles</taxon>
    </lineage>
</organism>
<evidence type="ECO:0000313" key="1">
    <source>
        <dbReference type="EMBL" id="WIT09834.1"/>
    </source>
</evidence>
<protein>
    <submittedName>
        <fullName evidence="1">Pilus assembly protein PilV</fullName>
    </submittedName>
</protein>
<dbReference type="EMBL" id="CP116346">
    <property type="protein sequence ID" value="WIT09834.1"/>
    <property type="molecule type" value="Genomic_DNA"/>
</dbReference>
<name>A0AA95N992_9BURK</name>
<proteinExistence type="predicted"/>
<gene>
    <name evidence="1" type="ORF">PFX98_12870</name>
</gene>
<reference evidence="1" key="1">
    <citation type="submission" date="2023-01" db="EMBL/GenBank/DDBJ databases">
        <title>Whole genome sequence of Paucibacter sp. S2-9 isolated from pond sediment.</title>
        <authorList>
            <person name="Jung J.Y."/>
        </authorList>
    </citation>
    <scope>NUCLEOTIDE SEQUENCE</scope>
    <source>
        <strain evidence="1">S2-9</strain>
    </source>
</reference>
<dbReference type="KEGG" id="pais:PFX98_12870"/>
<accession>A0AA95N992</accession>
<dbReference type="RefSeq" id="WP_285230904.1">
    <property type="nucleotide sequence ID" value="NZ_CP116346.1"/>
</dbReference>